<dbReference type="EMBL" id="CM042881">
    <property type="protein sequence ID" value="KAI4384627.1"/>
    <property type="molecule type" value="Genomic_DNA"/>
</dbReference>
<evidence type="ECO:0000313" key="2">
    <source>
        <dbReference type="Proteomes" id="UP001057402"/>
    </source>
</evidence>
<accession>A0ACB9S044</accession>
<protein>
    <submittedName>
        <fullName evidence="1">Uncharacterized protein</fullName>
    </submittedName>
</protein>
<name>A0ACB9S044_9MYRT</name>
<gene>
    <name evidence="1" type="ORF">MLD38_002750</name>
</gene>
<comment type="caution">
    <text evidence="1">The sequence shown here is derived from an EMBL/GenBank/DDBJ whole genome shotgun (WGS) entry which is preliminary data.</text>
</comment>
<dbReference type="Proteomes" id="UP001057402">
    <property type="component" value="Chromosome 2"/>
</dbReference>
<organism evidence="1 2">
    <name type="scientific">Melastoma candidum</name>
    <dbReference type="NCBI Taxonomy" id="119954"/>
    <lineage>
        <taxon>Eukaryota</taxon>
        <taxon>Viridiplantae</taxon>
        <taxon>Streptophyta</taxon>
        <taxon>Embryophyta</taxon>
        <taxon>Tracheophyta</taxon>
        <taxon>Spermatophyta</taxon>
        <taxon>Magnoliopsida</taxon>
        <taxon>eudicotyledons</taxon>
        <taxon>Gunneridae</taxon>
        <taxon>Pentapetalae</taxon>
        <taxon>rosids</taxon>
        <taxon>malvids</taxon>
        <taxon>Myrtales</taxon>
        <taxon>Melastomataceae</taxon>
        <taxon>Melastomatoideae</taxon>
        <taxon>Melastomateae</taxon>
        <taxon>Melastoma</taxon>
    </lineage>
</organism>
<sequence length="582" mass="63525">MNGLRLTISALLVLLLAVFAFPILYSDHWWSTRLSSLVPFGLYSPFADLIVKNGIVYTSDSSLPFADSFAVRSGRILRVGNYSDIKELVRYGTVELDLGGKVVVPGFFDSHVHLIFGGLQMARVEFRGVNRRDEFVKRVKEAAANSEPGSWIMGGGWNNDLWGGELPIASWIDEATPVNPVWLTRMDGHMGLANSVALKAASITSLSEDPEGGAILRTSVGEPTGLLVDSAMKLVLVLIPGVSVEERRNAFLRASKYALTKGVTTVVDFGRYFPGAPVESSWEDFSDVYQWADSSRKMVVRVCLFFPLETWSLLADMTKKLGHAVSQWIYLGGVKAFADGSLGSSSALLHEPYMDEAQNWGLQVTDTEKLFNLTLASDKSGLQVAVHAIGDKANDLVLDVFELVNTANGVRDRRFRIEHAQHLKPGTVNRFGQQGIIASVQPDHLLDDADSAVKKLGKDRADKGSYLFRSLLESKTTLALGSDWPVADIDPLGSIRTAMKRIPRGSDHAWIPSERLSLTEALNAYTISAAHAVFLDKDLGSLSPGKLADFVVLSADSWNQLAAEGSATVVSTYLSGTRAYPW</sequence>
<keyword evidence="2" id="KW-1185">Reference proteome</keyword>
<proteinExistence type="predicted"/>
<reference evidence="2" key="1">
    <citation type="journal article" date="2023" name="Front. Plant Sci.">
        <title>Chromosomal-level genome assembly of Melastoma candidum provides insights into trichome evolution.</title>
        <authorList>
            <person name="Zhong Y."/>
            <person name="Wu W."/>
            <person name="Sun C."/>
            <person name="Zou P."/>
            <person name="Liu Y."/>
            <person name="Dai S."/>
            <person name="Zhou R."/>
        </authorList>
    </citation>
    <scope>NUCLEOTIDE SEQUENCE [LARGE SCALE GENOMIC DNA]</scope>
</reference>
<evidence type="ECO:0000313" key="1">
    <source>
        <dbReference type="EMBL" id="KAI4384627.1"/>
    </source>
</evidence>